<protein>
    <submittedName>
        <fullName evidence="1">Uncharacterized protein</fullName>
    </submittedName>
</protein>
<dbReference type="AlphaFoldDB" id="A0A1A9VWB3"/>
<reference evidence="1" key="1">
    <citation type="submission" date="2020-05" db="UniProtKB">
        <authorList>
            <consortium name="EnsemblMetazoa"/>
        </authorList>
    </citation>
    <scope>IDENTIFICATION</scope>
    <source>
        <strain evidence="1">TTRI</strain>
    </source>
</reference>
<proteinExistence type="predicted"/>
<evidence type="ECO:0000313" key="1">
    <source>
        <dbReference type="EnsemblMetazoa" id="GAUT049750-PA"/>
    </source>
</evidence>
<accession>A0A1A9VWB3</accession>
<dbReference type="EnsemblMetazoa" id="GAUT049750-RA">
    <property type="protein sequence ID" value="GAUT049750-PA"/>
    <property type="gene ID" value="GAUT049750"/>
</dbReference>
<sequence length="193" mass="22217">MFCVDKFGFHFIELEKESTTMIGSAYCWMLQAAGDAAFSDPGYKVNTFPADKKKDHLYKPNYFVKGSYTCQYIMHTHVQPYVLHLSACRWISSPFVLISKSFLSAAFNRESNNRANSKTKYNNNVTRLVKIREPPHTFCKHQMVLLGVMSMVSYGLLDNISHKPPPLQKWNNLDRLTVDKISTQPSLYRALLH</sequence>
<dbReference type="Proteomes" id="UP000078200">
    <property type="component" value="Unassembled WGS sequence"/>
</dbReference>
<name>A0A1A9VWB3_GLOAU</name>
<keyword evidence="2" id="KW-1185">Reference proteome</keyword>
<evidence type="ECO:0000313" key="2">
    <source>
        <dbReference type="Proteomes" id="UP000078200"/>
    </source>
</evidence>
<organism evidence="1 2">
    <name type="scientific">Glossina austeni</name>
    <name type="common">Savannah tsetse fly</name>
    <dbReference type="NCBI Taxonomy" id="7395"/>
    <lineage>
        <taxon>Eukaryota</taxon>
        <taxon>Metazoa</taxon>
        <taxon>Ecdysozoa</taxon>
        <taxon>Arthropoda</taxon>
        <taxon>Hexapoda</taxon>
        <taxon>Insecta</taxon>
        <taxon>Pterygota</taxon>
        <taxon>Neoptera</taxon>
        <taxon>Endopterygota</taxon>
        <taxon>Diptera</taxon>
        <taxon>Brachycera</taxon>
        <taxon>Muscomorpha</taxon>
        <taxon>Hippoboscoidea</taxon>
        <taxon>Glossinidae</taxon>
        <taxon>Glossina</taxon>
    </lineage>
</organism>
<dbReference type="VEuPathDB" id="VectorBase:GAUT049750"/>